<protein>
    <recommendedName>
        <fullName evidence="4">MULE transposase domain-containing protein</fullName>
    </recommendedName>
</protein>
<accession>A0A6G1JJM7</accession>
<organism evidence="2 3">
    <name type="scientific">Lentithecium fluviatile CBS 122367</name>
    <dbReference type="NCBI Taxonomy" id="1168545"/>
    <lineage>
        <taxon>Eukaryota</taxon>
        <taxon>Fungi</taxon>
        <taxon>Dikarya</taxon>
        <taxon>Ascomycota</taxon>
        <taxon>Pezizomycotina</taxon>
        <taxon>Dothideomycetes</taxon>
        <taxon>Pleosporomycetidae</taxon>
        <taxon>Pleosporales</taxon>
        <taxon>Massarineae</taxon>
        <taxon>Lentitheciaceae</taxon>
        <taxon>Lentithecium</taxon>
    </lineage>
</organism>
<name>A0A6G1JJM7_9PLEO</name>
<keyword evidence="3" id="KW-1185">Reference proteome</keyword>
<feature type="region of interest" description="Disordered" evidence="1">
    <location>
        <begin position="519"/>
        <end position="567"/>
    </location>
</feature>
<dbReference type="EMBL" id="MU005571">
    <property type="protein sequence ID" value="KAF2690355.1"/>
    <property type="molecule type" value="Genomic_DNA"/>
</dbReference>
<dbReference type="Proteomes" id="UP000799291">
    <property type="component" value="Unassembled WGS sequence"/>
</dbReference>
<feature type="compositionally biased region" description="Basic residues" evidence="1">
    <location>
        <begin position="533"/>
        <end position="542"/>
    </location>
</feature>
<feature type="non-terminal residue" evidence="2">
    <location>
        <position position="1"/>
    </location>
</feature>
<evidence type="ECO:0008006" key="4">
    <source>
        <dbReference type="Google" id="ProtNLM"/>
    </source>
</evidence>
<evidence type="ECO:0000256" key="1">
    <source>
        <dbReference type="SAM" id="MobiDB-lite"/>
    </source>
</evidence>
<dbReference type="AlphaFoldDB" id="A0A6G1JJM7"/>
<proteinExistence type="predicted"/>
<evidence type="ECO:0000313" key="3">
    <source>
        <dbReference type="Proteomes" id="UP000799291"/>
    </source>
</evidence>
<sequence>YIGCASWNWSNRHSESHFIQHVPPRVDIQYFQHLFTHGLPSPETAGRSCNVVEPRNARSQPCPVVWDILFPEDIQRVPYFLLIATGTHSHIPPPPFIAGEAQLQAIKNILHPMLTPALTRSQFLNSPQLAAYLTSRGLSSIEDLSLAFANKDRISRIIKQEKLVRFPYGSGIEAVLFDWKTHDQNPETAYIRRIISSVSGNIIVCFYKQAAKILLEQVTFQMDMSYKRLQRPWSEILVVIFHSQENKLLTLGRIITDTETRDMYQIAMTAFFDECSKQVQKPVQWSHIHHTGITVDMDWKQAAGFCRYLTSVDPSRRDWTWHFQCTIRFCQVHFMRGVTKAAAGEERTPDTVWGCMMDLLNAKTRAEYWELLSLLETEEKPSVRAWAKDKKSPITASGLVQCFSNLSKQDWNTLESHSNAAEQAGQKGYRSGQRLSLHAAVSASRKMDLQDIKEYDAFDKYGIRHAHRAASTISERYFQNRARDARTYISGYNKVCTETCLERKRKQFQDSIIISDDEDESLLPSSSSGYTKLSHRGRKGSLRPRDPSRSRSRSTVRSGGISPSPVDRYVAKPVGSVF</sequence>
<dbReference type="OrthoDB" id="3940819at2759"/>
<evidence type="ECO:0000313" key="2">
    <source>
        <dbReference type="EMBL" id="KAF2690355.1"/>
    </source>
</evidence>
<gene>
    <name evidence="2" type="ORF">K458DRAFT_289569</name>
</gene>
<reference evidence="2" key="1">
    <citation type="journal article" date="2020" name="Stud. Mycol.">
        <title>101 Dothideomycetes genomes: a test case for predicting lifestyles and emergence of pathogens.</title>
        <authorList>
            <person name="Haridas S."/>
            <person name="Albert R."/>
            <person name="Binder M."/>
            <person name="Bloem J."/>
            <person name="Labutti K."/>
            <person name="Salamov A."/>
            <person name="Andreopoulos B."/>
            <person name="Baker S."/>
            <person name="Barry K."/>
            <person name="Bills G."/>
            <person name="Bluhm B."/>
            <person name="Cannon C."/>
            <person name="Castanera R."/>
            <person name="Culley D."/>
            <person name="Daum C."/>
            <person name="Ezra D."/>
            <person name="Gonzalez J."/>
            <person name="Henrissat B."/>
            <person name="Kuo A."/>
            <person name="Liang C."/>
            <person name="Lipzen A."/>
            <person name="Lutzoni F."/>
            <person name="Magnuson J."/>
            <person name="Mondo S."/>
            <person name="Nolan M."/>
            <person name="Ohm R."/>
            <person name="Pangilinan J."/>
            <person name="Park H.-J."/>
            <person name="Ramirez L."/>
            <person name="Alfaro M."/>
            <person name="Sun H."/>
            <person name="Tritt A."/>
            <person name="Yoshinaga Y."/>
            <person name="Zwiers L.-H."/>
            <person name="Turgeon B."/>
            <person name="Goodwin S."/>
            <person name="Spatafora J."/>
            <person name="Crous P."/>
            <person name="Grigoriev I."/>
        </authorList>
    </citation>
    <scope>NUCLEOTIDE SEQUENCE</scope>
    <source>
        <strain evidence="2">CBS 122367</strain>
    </source>
</reference>